<reference evidence="6" key="1">
    <citation type="submission" date="2011-08" db="EMBL/GenBank/DDBJ databases">
        <title>The draft genome of Latimeria chalumnae.</title>
        <authorList>
            <person name="Di Palma F."/>
            <person name="Alfoldi J."/>
            <person name="Johnson J."/>
            <person name="Berlin A."/>
            <person name="Gnerre S."/>
            <person name="Jaffe D."/>
            <person name="MacCallum I."/>
            <person name="Young S."/>
            <person name="Walker B.J."/>
            <person name="Lander E."/>
            <person name="Lindblad-Toh K."/>
        </authorList>
    </citation>
    <scope>NUCLEOTIDE SEQUENCE [LARGE SCALE GENOMIC DNA]</scope>
    <source>
        <strain evidence="6">Wild caught</strain>
    </source>
</reference>
<dbReference type="PROSITE" id="PS00625">
    <property type="entry name" value="RCC1_1"/>
    <property type="match status" value="1"/>
</dbReference>
<dbReference type="Gene3D" id="2.130.10.30">
    <property type="entry name" value="Regulator of chromosome condensation 1/beta-lactamase-inhibitor protein II"/>
    <property type="match status" value="1"/>
</dbReference>
<dbReference type="PANTHER" id="PTHR45982:SF1">
    <property type="entry name" value="REGULATOR OF CHROMOSOME CONDENSATION"/>
    <property type="match status" value="1"/>
</dbReference>
<dbReference type="STRING" id="7897.ENSLACP00000004238"/>
<dbReference type="Ensembl" id="ENSLACT00000004275.1">
    <property type="protein sequence ID" value="ENSLACP00000004238.1"/>
    <property type="gene ID" value="ENSLACG00000003772.1"/>
</dbReference>
<dbReference type="OMA" id="RPAKLTY"/>
<feature type="repeat" description="RCC1" evidence="3">
    <location>
        <begin position="289"/>
        <end position="339"/>
    </location>
</feature>
<evidence type="ECO:0000256" key="1">
    <source>
        <dbReference type="ARBA" id="ARBA00022658"/>
    </source>
</evidence>
<evidence type="ECO:0000313" key="6">
    <source>
        <dbReference type="Proteomes" id="UP000008672"/>
    </source>
</evidence>
<dbReference type="InterPro" id="IPR058923">
    <property type="entry name" value="RCC1-like_dom"/>
</dbReference>
<dbReference type="AlphaFoldDB" id="H3A3L7"/>
<feature type="repeat" description="RCC1" evidence="3">
    <location>
        <begin position="167"/>
        <end position="233"/>
    </location>
</feature>
<dbReference type="HOGENOM" id="CLU_005210_6_2_1"/>
<keyword evidence="2" id="KW-0677">Repeat</keyword>
<evidence type="ECO:0000313" key="5">
    <source>
        <dbReference type="Ensembl" id="ENSLACP00000004238.1"/>
    </source>
</evidence>
<dbReference type="GeneTree" id="ENSGT00940000155543"/>
<dbReference type="SUPFAM" id="SSF50985">
    <property type="entry name" value="RCC1/BLIP-II"/>
    <property type="match status" value="1"/>
</dbReference>
<dbReference type="PROSITE" id="PS00626">
    <property type="entry name" value="RCC1_2"/>
    <property type="match status" value="4"/>
</dbReference>
<dbReference type="PRINTS" id="PR00633">
    <property type="entry name" value="RCCNDNSATION"/>
</dbReference>
<dbReference type="InterPro" id="IPR000408">
    <property type="entry name" value="Reg_chr_condens"/>
</dbReference>
<feature type="repeat" description="RCC1" evidence="3">
    <location>
        <begin position="234"/>
        <end position="288"/>
    </location>
</feature>
<keyword evidence="1" id="KW-0344">Guanine-nucleotide releasing factor</keyword>
<dbReference type="Pfam" id="PF25390">
    <property type="entry name" value="WD40_RLD"/>
    <property type="match status" value="1"/>
</dbReference>
<feature type="repeat" description="RCC1" evidence="3">
    <location>
        <begin position="114"/>
        <end position="166"/>
    </location>
</feature>
<reference evidence="5" key="3">
    <citation type="submission" date="2025-09" db="UniProtKB">
        <authorList>
            <consortium name="Ensembl"/>
        </authorList>
    </citation>
    <scope>IDENTIFICATION</scope>
</reference>
<evidence type="ECO:0000259" key="4">
    <source>
        <dbReference type="Pfam" id="PF25390"/>
    </source>
</evidence>
<dbReference type="GO" id="GO:0005737">
    <property type="term" value="C:cytoplasm"/>
    <property type="evidence" value="ECO:0007669"/>
    <property type="project" value="TreeGrafter"/>
</dbReference>
<dbReference type="Proteomes" id="UP000008672">
    <property type="component" value="Unassembled WGS sequence"/>
</dbReference>
<feature type="repeat" description="RCC1" evidence="3">
    <location>
        <begin position="62"/>
        <end position="113"/>
    </location>
</feature>
<organism evidence="5 6">
    <name type="scientific">Latimeria chalumnae</name>
    <name type="common">Coelacanth</name>
    <dbReference type="NCBI Taxonomy" id="7897"/>
    <lineage>
        <taxon>Eukaryota</taxon>
        <taxon>Metazoa</taxon>
        <taxon>Chordata</taxon>
        <taxon>Craniata</taxon>
        <taxon>Vertebrata</taxon>
        <taxon>Euteleostomi</taxon>
        <taxon>Coelacanthiformes</taxon>
        <taxon>Coelacanthidae</taxon>
        <taxon>Latimeria</taxon>
    </lineage>
</organism>
<evidence type="ECO:0000256" key="2">
    <source>
        <dbReference type="ARBA" id="ARBA00022737"/>
    </source>
</evidence>
<dbReference type="GO" id="GO:0005085">
    <property type="term" value="F:guanyl-nucleotide exchange factor activity"/>
    <property type="evidence" value="ECO:0007669"/>
    <property type="project" value="TreeGrafter"/>
</dbReference>
<feature type="repeat" description="RCC1" evidence="3">
    <location>
        <begin position="340"/>
        <end position="392"/>
    </location>
</feature>
<dbReference type="PANTHER" id="PTHR45982">
    <property type="entry name" value="REGULATOR OF CHROMOSOME CONDENSATION"/>
    <property type="match status" value="1"/>
</dbReference>
<dbReference type="InterPro" id="IPR009091">
    <property type="entry name" value="RCC1/BLIP-II"/>
</dbReference>
<feature type="repeat" description="RCC1" evidence="3">
    <location>
        <begin position="11"/>
        <end position="61"/>
    </location>
</feature>
<proteinExistence type="predicted"/>
<evidence type="ECO:0000256" key="3">
    <source>
        <dbReference type="PROSITE-ProRule" id="PRU00235"/>
    </source>
</evidence>
<dbReference type="InParanoid" id="H3A3L7"/>
<dbReference type="eggNOG" id="KOG1426">
    <property type="taxonomic scope" value="Eukaryota"/>
</dbReference>
<dbReference type="PROSITE" id="PS50012">
    <property type="entry name" value="RCC1_3"/>
    <property type="match status" value="7"/>
</dbReference>
<accession>H3A3L7</accession>
<dbReference type="Bgee" id="ENSLACG00000003772">
    <property type="expression patterns" value="Expressed in chordate pharynx and 1 other cell type or tissue"/>
</dbReference>
<keyword evidence="6" id="KW-1185">Reference proteome</keyword>
<name>H3A3L7_LATCH</name>
<protein>
    <submittedName>
        <fullName evidence="5">Regulator of chromosome condensation 1</fullName>
    </submittedName>
</protein>
<sequence>VSHLSHQSTPGLVLTVGQGDVGQLGLRQEKLERKKPALVRLPEKIIQAEAGGMHTACLSDTGKIYTFGCNDEGALGRDTSEEGSEMSPEMVHMQEKIVQLSAGDSHTAALTQDGRVYVWGSFRDNNGVIGLQEPLLQSLVPIQFQMDEPVVKIASGNDHLVMLTANGNLYTCGCGDQGQLGRVPERFCSRGGRRGLGRLLVPQCIHLKVRGIGRVSFTDVFRGAYCTFVVSRQAHMYGFGLCNYHQLGKGCLHLCPFVYQNLPAFNNACKSWVQICGGQHHTLCLDSDGKAYPLGRAEYGRLGLGQKAQEKSIPTRIPGMDSIKSVACGASVSYAIRRVGCAFSWGMGTNLQLGTGEEEDEWSPVEVTGQQLQNREVLSVSSGGQHTVFLVK</sequence>
<dbReference type="EMBL" id="AFYH01200021">
    <property type="status" value="NOT_ANNOTATED_CDS"/>
    <property type="molecule type" value="Genomic_DNA"/>
</dbReference>
<reference evidence="5" key="2">
    <citation type="submission" date="2025-08" db="UniProtKB">
        <authorList>
            <consortium name="Ensembl"/>
        </authorList>
    </citation>
    <scope>IDENTIFICATION</scope>
</reference>
<dbReference type="EMBL" id="AFYH01200020">
    <property type="status" value="NOT_ANNOTATED_CDS"/>
    <property type="molecule type" value="Genomic_DNA"/>
</dbReference>
<dbReference type="InterPro" id="IPR051553">
    <property type="entry name" value="Ran_GTPase-activating"/>
</dbReference>
<feature type="domain" description="RCC1-like" evidence="4">
    <location>
        <begin position="13"/>
        <end position="389"/>
    </location>
</feature>